<evidence type="ECO:0000256" key="4">
    <source>
        <dbReference type="ARBA" id="ARBA00022692"/>
    </source>
</evidence>
<dbReference type="OMA" id="QIIDVMT"/>
<dbReference type="Proteomes" id="UP000267027">
    <property type="component" value="Unassembled WGS sequence"/>
</dbReference>
<accession>A0A158PKI5</accession>
<keyword evidence="3" id="KW-1003">Cell membrane</keyword>
<dbReference type="OrthoDB" id="10068552at2759"/>
<evidence type="ECO:0000313" key="12">
    <source>
        <dbReference type="WBParaSite" id="ACOC_0001013301-mRNA-1"/>
    </source>
</evidence>
<feature type="domain" description="ZP" evidence="9">
    <location>
        <begin position="1"/>
        <end position="251"/>
    </location>
</feature>
<evidence type="ECO:0000256" key="1">
    <source>
        <dbReference type="ARBA" id="ARBA00004251"/>
    </source>
</evidence>
<dbReference type="EMBL" id="UYYA01004415">
    <property type="protein sequence ID" value="VDM61719.1"/>
    <property type="molecule type" value="Genomic_DNA"/>
</dbReference>
<feature type="region of interest" description="Disordered" evidence="8">
    <location>
        <begin position="408"/>
        <end position="427"/>
    </location>
</feature>
<dbReference type="PANTHER" id="PTHR22907:SF12">
    <property type="entry name" value="ZP DOMAIN-CONTAINING PROTEIN"/>
    <property type="match status" value="1"/>
</dbReference>
<reference evidence="12" key="1">
    <citation type="submission" date="2016-04" db="UniProtKB">
        <authorList>
            <consortium name="WormBaseParasite"/>
        </authorList>
    </citation>
    <scope>IDENTIFICATION</scope>
</reference>
<dbReference type="GO" id="GO:0005886">
    <property type="term" value="C:plasma membrane"/>
    <property type="evidence" value="ECO:0007669"/>
    <property type="project" value="UniProtKB-SubCell"/>
</dbReference>
<evidence type="ECO:0000256" key="5">
    <source>
        <dbReference type="ARBA" id="ARBA00022729"/>
    </source>
</evidence>
<gene>
    <name evidence="10" type="ORF">ACOC_LOCUS10134</name>
</gene>
<proteinExistence type="predicted"/>
<dbReference type="Pfam" id="PF25301">
    <property type="entry name" value="CUT_C"/>
    <property type="match status" value="1"/>
</dbReference>
<evidence type="ECO:0000256" key="3">
    <source>
        <dbReference type="ARBA" id="ARBA00022475"/>
    </source>
</evidence>
<dbReference type="Pfam" id="PF25057">
    <property type="entry name" value="CUT_N"/>
    <property type="match status" value="1"/>
</dbReference>
<keyword evidence="5" id="KW-0732">Signal</keyword>
<comment type="subcellular location">
    <subcellularLocation>
        <location evidence="1">Cell membrane</location>
        <topology evidence="1">Single-pass type I membrane protein</topology>
    </subcellularLocation>
</comment>
<dbReference type="STRING" id="334426.A0A158PKI5"/>
<dbReference type="InterPro" id="IPR056953">
    <property type="entry name" value="CUT_N"/>
</dbReference>
<dbReference type="InterPro" id="IPR051962">
    <property type="entry name" value="Cuticlin"/>
</dbReference>
<evidence type="ECO:0000259" key="9">
    <source>
        <dbReference type="PROSITE" id="PS51034"/>
    </source>
</evidence>
<name>A0A158PKI5_ANGCS</name>
<dbReference type="SMART" id="SM00241">
    <property type="entry name" value="ZP"/>
    <property type="match status" value="1"/>
</dbReference>
<evidence type="ECO:0000313" key="10">
    <source>
        <dbReference type="EMBL" id="VDM61719.1"/>
    </source>
</evidence>
<dbReference type="WBParaSite" id="ACOC_0001013301-mRNA-1">
    <property type="protein sequence ID" value="ACOC_0001013301-mRNA-1"/>
    <property type="gene ID" value="ACOC_0001013301"/>
</dbReference>
<evidence type="ECO:0000256" key="7">
    <source>
        <dbReference type="ARBA" id="ARBA00023136"/>
    </source>
</evidence>
<evidence type="ECO:0000256" key="8">
    <source>
        <dbReference type="SAM" id="MobiDB-lite"/>
    </source>
</evidence>
<dbReference type="GO" id="GO:0042302">
    <property type="term" value="F:structural constituent of cuticle"/>
    <property type="evidence" value="ECO:0007669"/>
    <property type="project" value="UniProtKB-KW"/>
</dbReference>
<keyword evidence="2" id="KW-0193">Cuticle</keyword>
<feature type="compositionally biased region" description="Low complexity" evidence="8">
    <location>
        <begin position="413"/>
        <end position="422"/>
    </location>
</feature>
<evidence type="ECO:0000256" key="6">
    <source>
        <dbReference type="ARBA" id="ARBA00022989"/>
    </source>
</evidence>
<dbReference type="AlphaFoldDB" id="A0A158PKI5"/>
<dbReference type="InterPro" id="IPR001507">
    <property type="entry name" value="ZP_dom"/>
</dbReference>
<keyword evidence="11" id="KW-1185">Reference proteome</keyword>
<reference evidence="10 11" key="2">
    <citation type="submission" date="2018-11" db="EMBL/GenBank/DDBJ databases">
        <authorList>
            <consortium name="Pathogen Informatics"/>
        </authorList>
    </citation>
    <scope>NUCLEOTIDE SEQUENCE [LARGE SCALE GENOMIC DNA]</scope>
    <source>
        <strain evidence="10 11">Costa Rica</strain>
    </source>
</reference>
<dbReference type="PANTHER" id="PTHR22907">
    <property type="entry name" value="GH04558P"/>
    <property type="match status" value="1"/>
</dbReference>
<keyword evidence="4" id="KW-0812">Transmembrane</keyword>
<evidence type="ECO:0000313" key="11">
    <source>
        <dbReference type="Proteomes" id="UP000267027"/>
    </source>
</evidence>
<dbReference type="InterPro" id="IPR057475">
    <property type="entry name" value="CUT_C"/>
</dbReference>
<evidence type="ECO:0000256" key="2">
    <source>
        <dbReference type="ARBA" id="ARBA00022460"/>
    </source>
</evidence>
<protein>
    <submittedName>
        <fullName evidence="12">ZP domain-containing protein</fullName>
    </submittedName>
</protein>
<sequence>MRIVRTLNKLVHIHVFRGSIYVKGHYGMDLCRQEFYANDFNGATFVVRIGDCGMRRIRQVGRETSPISSFIYQTINSFLPLPHTTTLQPHGMNYVLTFVTNFHPHFMTKIDRAYNVRCFYAYVDKTVNTDMEVSNLPSESLEQQATLMPECEYSIREGTPDGSRVLRYGMLIRNCNAIDNTGMSIAIIDERGCPQSLPVQLRPIVYDPSLSSAYMVVEAFVFPDRSNVQFQCQVQICDRRDNECLGLTPPNCPLVTRSEFEPNSIIDSSVNPTQAVFFVVYTGEFETMNPWRKEQDGMADDDNKTEAKTHTKAAITEEKNFKARQTTLKMLTTETTPEETTSYRIPPTEVNLFHWTIPVIPDISNDRPLEIFVKSTSPAPNTQALHERTGRRLADQIIDVMTEELTLRPVDDPPSSTVAAESPPVPSSPQLTCLNQTAMFTLCGAFAITALFSTVFITYLFRDVCRSSEAVSDSIDRRSDLPIYTRRLGDPTYVITTRSYQCV</sequence>
<dbReference type="PROSITE" id="PS51034">
    <property type="entry name" value="ZP_2"/>
    <property type="match status" value="1"/>
</dbReference>
<keyword evidence="7" id="KW-0472">Membrane</keyword>
<keyword evidence="6" id="KW-1133">Transmembrane helix</keyword>
<organism evidence="12">
    <name type="scientific">Angiostrongylus costaricensis</name>
    <name type="common">Nematode worm</name>
    <dbReference type="NCBI Taxonomy" id="334426"/>
    <lineage>
        <taxon>Eukaryota</taxon>
        <taxon>Metazoa</taxon>
        <taxon>Ecdysozoa</taxon>
        <taxon>Nematoda</taxon>
        <taxon>Chromadorea</taxon>
        <taxon>Rhabditida</taxon>
        <taxon>Rhabditina</taxon>
        <taxon>Rhabditomorpha</taxon>
        <taxon>Strongyloidea</taxon>
        <taxon>Metastrongylidae</taxon>
        <taxon>Angiostrongylus</taxon>
    </lineage>
</organism>